<dbReference type="Proteomes" id="UP001214666">
    <property type="component" value="Chromosome"/>
</dbReference>
<proteinExistence type="predicted"/>
<dbReference type="EMBL" id="CP118942">
    <property type="protein sequence ID" value="WEE28197.1"/>
    <property type="molecule type" value="Genomic_DNA"/>
</dbReference>
<dbReference type="RefSeq" id="WP_143238969.1">
    <property type="nucleotide sequence ID" value="NZ_CP118699.1"/>
</dbReference>
<protein>
    <submittedName>
        <fullName evidence="1">Uncharacterized protein</fullName>
    </submittedName>
</protein>
<accession>A0AAX3P9L7</accession>
<evidence type="ECO:0000313" key="1">
    <source>
        <dbReference type="EMBL" id="WEE28197.1"/>
    </source>
</evidence>
<organism evidence="1 2">
    <name type="scientific">Aeromonas hydrophila</name>
    <dbReference type="NCBI Taxonomy" id="644"/>
    <lineage>
        <taxon>Bacteria</taxon>
        <taxon>Pseudomonadati</taxon>
        <taxon>Pseudomonadota</taxon>
        <taxon>Gammaproteobacteria</taxon>
        <taxon>Aeromonadales</taxon>
        <taxon>Aeromonadaceae</taxon>
        <taxon>Aeromonas</taxon>
    </lineage>
</organism>
<gene>
    <name evidence="1" type="ORF">PY771_07715</name>
</gene>
<dbReference type="AlphaFoldDB" id="A0AAX3P9L7"/>
<reference evidence="1" key="1">
    <citation type="submission" date="2023-02" db="EMBL/GenBank/DDBJ databases">
        <title>The sequence of Aeromonas hydrophila K533.</title>
        <authorList>
            <person name="Luo X."/>
        </authorList>
    </citation>
    <scope>NUCLEOTIDE SEQUENCE</scope>
    <source>
        <strain evidence="1">K533</strain>
    </source>
</reference>
<name>A0AAX3P9L7_AERHY</name>
<sequence length="303" mass="34607">MLRMLLLLFVSFGASSHEIKYSKDDGEVYVMNGEVKKSFDFDENSSGNSERWFDFFNGKPAIVNDSNSLNSFSSYATLIYHNDDFYIDCIYIEFKSNKNGIYDKTGFCGLEKKIVNGYGNVESYIASFSDKISRQISDIDTSRLISGKNDYLAIVSYRDKNTTLNKVYESKESLIAGDYEYLIISGDSCKRYKKSPWVVYYENKKTISFETKMSRNGNVFLVGAKYEENDGLCMNFNPAKVDSRKAYIYRGGKVTTSYLIKGDFINYLYSDDSNHLCEVVYINEKNKEVSGSLLCSDINFGVK</sequence>
<evidence type="ECO:0000313" key="2">
    <source>
        <dbReference type="Proteomes" id="UP001214666"/>
    </source>
</evidence>